<evidence type="ECO:0000313" key="3">
    <source>
        <dbReference type="Proteomes" id="UP000186777"/>
    </source>
</evidence>
<dbReference type="AlphaFoldDB" id="A0A1Q6R1K1"/>
<gene>
    <name evidence="2" type="ORF">BHW43_10740</name>
</gene>
<protein>
    <recommendedName>
        <fullName evidence="1">LUD domain-containing protein</fullName>
    </recommendedName>
</protein>
<dbReference type="InterPro" id="IPR003741">
    <property type="entry name" value="LUD_dom"/>
</dbReference>
<feature type="domain" description="LUD" evidence="1">
    <location>
        <begin position="16"/>
        <end position="206"/>
    </location>
</feature>
<reference evidence="2 3" key="1">
    <citation type="journal article" date="2016" name="Nat. Biotechnol.">
        <title>Measurement of bacterial replication rates in microbial communities.</title>
        <authorList>
            <person name="Brown C.T."/>
            <person name="Olm M.R."/>
            <person name="Thomas B.C."/>
            <person name="Banfield J.F."/>
        </authorList>
    </citation>
    <scope>NUCLEOTIDE SEQUENCE [LARGE SCALE GENOMIC DNA]</scope>
    <source>
        <strain evidence="2">46_33</strain>
    </source>
</reference>
<name>A0A1Q6R1K1_9FIRM</name>
<accession>A0A1Q6R1K1</accession>
<organism evidence="2 3">
    <name type="scientific">Phascolarctobacterium succinatutens</name>
    <dbReference type="NCBI Taxonomy" id="626940"/>
    <lineage>
        <taxon>Bacteria</taxon>
        <taxon>Bacillati</taxon>
        <taxon>Bacillota</taxon>
        <taxon>Negativicutes</taxon>
        <taxon>Acidaminococcales</taxon>
        <taxon>Acidaminococcaceae</taxon>
        <taxon>Phascolarctobacterium</taxon>
    </lineage>
</organism>
<dbReference type="STRING" id="626940.BHW43_10740"/>
<sequence length="212" mass="22778">MQQAEILRNEALGATLVKKLKLRGFDAYYCADKQTALKQALALIPQEDVVSWGGSVTIDEIGLLSAVKERNKVIDRAAAATPEEKTELMRQALLCDTYLMSSNAISNDGQLVNIDGNGNRCAALIFGPKQVLVIAGMNKVTGSLEAAMDRARNVAAPINAKRFADLQTPCYKAGLCGDCLSADCICSQIVITRTSRNKGRIKVILVGESLGF</sequence>
<dbReference type="EMBL" id="MNTG01000047">
    <property type="protein sequence ID" value="OLA36259.1"/>
    <property type="molecule type" value="Genomic_DNA"/>
</dbReference>
<dbReference type="RefSeq" id="WP_303680531.1">
    <property type="nucleotide sequence ID" value="NZ_DAWEIQ010000008.1"/>
</dbReference>
<dbReference type="InterPro" id="IPR009501">
    <property type="entry name" value="UCP020269"/>
</dbReference>
<comment type="caution">
    <text evidence="2">The sequence shown here is derived from an EMBL/GenBank/DDBJ whole genome shotgun (WGS) entry which is preliminary data.</text>
</comment>
<dbReference type="PANTHER" id="PTHR36179:SF2">
    <property type="entry name" value="LUD DOMAIN-CONTAINING PROTEIN"/>
    <property type="match status" value="1"/>
</dbReference>
<evidence type="ECO:0000259" key="1">
    <source>
        <dbReference type="Pfam" id="PF02589"/>
    </source>
</evidence>
<dbReference type="PIRSF" id="PIRSF020269">
    <property type="entry name" value="DUF1121"/>
    <property type="match status" value="1"/>
</dbReference>
<dbReference type="Pfam" id="PF02589">
    <property type="entry name" value="LUD_dom"/>
    <property type="match status" value="1"/>
</dbReference>
<evidence type="ECO:0000313" key="2">
    <source>
        <dbReference type="EMBL" id="OLA36259.1"/>
    </source>
</evidence>
<proteinExistence type="predicted"/>
<dbReference type="Proteomes" id="UP000186777">
    <property type="component" value="Unassembled WGS sequence"/>
</dbReference>
<dbReference type="PANTHER" id="PTHR36179">
    <property type="entry name" value="LUD_DOM DOMAIN-CONTAINING PROTEIN"/>
    <property type="match status" value="1"/>
</dbReference>